<reference evidence="2 4" key="1">
    <citation type="journal article" date="2012" name="Nature">
        <title>Algal genomes reveal evolutionary mosaicism and the fate of nucleomorphs.</title>
        <authorList>
            <consortium name="DOE Joint Genome Institute"/>
            <person name="Curtis B.A."/>
            <person name="Tanifuji G."/>
            <person name="Burki F."/>
            <person name="Gruber A."/>
            <person name="Irimia M."/>
            <person name="Maruyama S."/>
            <person name="Arias M.C."/>
            <person name="Ball S.G."/>
            <person name="Gile G.H."/>
            <person name="Hirakawa Y."/>
            <person name="Hopkins J.F."/>
            <person name="Kuo A."/>
            <person name="Rensing S.A."/>
            <person name="Schmutz J."/>
            <person name="Symeonidi A."/>
            <person name="Elias M."/>
            <person name="Eveleigh R.J."/>
            <person name="Herman E.K."/>
            <person name="Klute M.J."/>
            <person name="Nakayama T."/>
            <person name="Obornik M."/>
            <person name="Reyes-Prieto A."/>
            <person name="Armbrust E.V."/>
            <person name="Aves S.J."/>
            <person name="Beiko R.G."/>
            <person name="Coutinho P."/>
            <person name="Dacks J.B."/>
            <person name="Durnford D.G."/>
            <person name="Fast N.M."/>
            <person name="Green B.R."/>
            <person name="Grisdale C.J."/>
            <person name="Hempel F."/>
            <person name="Henrissat B."/>
            <person name="Hoppner M.P."/>
            <person name="Ishida K."/>
            <person name="Kim E."/>
            <person name="Koreny L."/>
            <person name="Kroth P.G."/>
            <person name="Liu Y."/>
            <person name="Malik S.B."/>
            <person name="Maier U.G."/>
            <person name="McRose D."/>
            <person name="Mock T."/>
            <person name="Neilson J.A."/>
            <person name="Onodera N.T."/>
            <person name="Poole A.M."/>
            <person name="Pritham E.J."/>
            <person name="Richards T.A."/>
            <person name="Rocap G."/>
            <person name="Roy S.W."/>
            <person name="Sarai C."/>
            <person name="Schaack S."/>
            <person name="Shirato S."/>
            <person name="Slamovits C.H."/>
            <person name="Spencer D.F."/>
            <person name="Suzuki S."/>
            <person name="Worden A.Z."/>
            <person name="Zauner S."/>
            <person name="Barry K."/>
            <person name="Bell C."/>
            <person name="Bharti A.K."/>
            <person name="Crow J.A."/>
            <person name="Grimwood J."/>
            <person name="Kramer R."/>
            <person name="Lindquist E."/>
            <person name="Lucas S."/>
            <person name="Salamov A."/>
            <person name="McFadden G.I."/>
            <person name="Lane C.E."/>
            <person name="Keeling P.J."/>
            <person name="Gray M.W."/>
            <person name="Grigoriev I.V."/>
            <person name="Archibald J.M."/>
        </authorList>
    </citation>
    <scope>NUCLEOTIDE SEQUENCE</scope>
    <source>
        <strain evidence="2 4">CCMP2712</strain>
    </source>
</reference>
<dbReference type="eggNOG" id="KOG2092">
    <property type="taxonomic scope" value="Eukaryota"/>
</dbReference>
<dbReference type="STRING" id="905079.L1IUC0"/>
<dbReference type="Proteomes" id="UP000011087">
    <property type="component" value="Unassembled WGS sequence"/>
</dbReference>
<keyword evidence="1" id="KW-0812">Transmembrane</keyword>
<dbReference type="PANTHER" id="PTHR21650">
    <property type="entry name" value="MEMBRALIN/KINETOCHORE PROTEIN NUF2"/>
    <property type="match status" value="1"/>
</dbReference>
<feature type="transmembrane region" description="Helical" evidence="1">
    <location>
        <begin position="435"/>
        <end position="464"/>
    </location>
</feature>
<feature type="transmembrane region" description="Helical" evidence="1">
    <location>
        <begin position="470"/>
        <end position="488"/>
    </location>
</feature>
<keyword evidence="1" id="KW-0472">Membrane</keyword>
<organism evidence="2">
    <name type="scientific">Guillardia theta (strain CCMP2712)</name>
    <name type="common">Cryptophyte</name>
    <dbReference type="NCBI Taxonomy" id="905079"/>
    <lineage>
        <taxon>Eukaryota</taxon>
        <taxon>Cryptophyceae</taxon>
        <taxon>Pyrenomonadales</taxon>
        <taxon>Geminigeraceae</taxon>
        <taxon>Guillardia</taxon>
    </lineage>
</organism>
<dbReference type="EMBL" id="JH993037">
    <property type="protein sequence ID" value="EKX39712.1"/>
    <property type="molecule type" value="Genomic_DNA"/>
</dbReference>
<proteinExistence type="predicted"/>
<accession>L1IUC0</accession>
<dbReference type="GO" id="GO:0005783">
    <property type="term" value="C:endoplasmic reticulum"/>
    <property type="evidence" value="ECO:0007669"/>
    <property type="project" value="TreeGrafter"/>
</dbReference>
<keyword evidence="1" id="KW-1133">Transmembrane helix</keyword>
<reference evidence="3" key="3">
    <citation type="submission" date="2016-03" db="UniProtKB">
        <authorList>
            <consortium name="EnsemblProtists"/>
        </authorList>
    </citation>
    <scope>IDENTIFICATION</scope>
</reference>
<dbReference type="GeneID" id="17296483"/>
<dbReference type="EnsemblProtists" id="EKX39712">
    <property type="protein sequence ID" value="EKX39712"/>
    <property type="gene ID" value="GUITHDRAFT_114208"/>
</dbReference>
<evidence type="ECO:0000313" key="2">
    <source>
        <dbReference type="EMBL" id="EKX39712.1"/>
    </source>
</evidence>
<sequence length="575" mass="65984">MDLCPVIIRVEMCRETADESSERGFFDTGRARIDRRRRIPPRLPTRRLNAWSRWQRTLSKVMEVFFMLLGIWLLALLVLLHVNFVGQNKCLPTKLINDLQPEILEIRVVGLWSRLAQHLKLEMMNQVITMQRNSPTPEDSGLAANMPTRKHSILSTTAAQAQSNAPRTNKGFGVVQERWKAFTARLFGRSDANNSTEVDLVSQIFREDHRALGEAFKKAPGEGIFRHKEKIETSWPLEADPNESRQKFDVTIAPRQISFVARVEEDRIVDAAASGAALLRDLTHDDALLIAIALDELEDLMQVPVSLKSHNASRLNLTLSSTDPCFGAGIVSWSLEYLIGYDTVILNQLLSIARYPINGAVGGWVHVMHMNDLYNLNFQLKPNGVWEIALHKLRAVFNTLFLVVATTALVTFTLKETRLRILRFTLQLRFQHRHGGTFVPLLFNHLFESLAFVPIMIGVLMFLFEFFEDQMLAFMVFSLVWIGEIYCLMRVRGNPSMYKFPTLFLMLFSLFLIYVYSFPLGFTYVAFSVWVSWTMAAMFFFLNRFYQPERYSLANRTLPTATVLSVRMTTNSFML</sequence>
<protein>
    <submittedName>
        <fullName evidence="2 3">Uncharacterized protein</fullName>
    </submittedName>
</protein>
<feature type="transmembrane region" description="Helical" evidence="1">
    <location>
        <begin position="395"/>
        <end position="414"/>
    </location>
</feature>
<keyword evidence="4" id="KW-1185">Reference proteome</keyword>
<feature type="transmembrane region" description="Helical" evidence="1">
    <location>
        <begin position="524"/>
        <end position="542"/>
    </location>
</feature>
<dbReference type="GO" id="GO:1904294">
    <property type="term" value="P:positive regulation of ERAD pathway"/>
    <property type="evidence" value="ECO:0007669"/>
    <property type="project" value="TreeGrafter"/>
</dbReference>
<evidence type="ECO:0000256" key="1">
    <source>
        <dbReference type="SAM" id="Phobius"/>
    </source>
</evidence>
<dbReference type="AlphaFoldDB" id="L1IUC0"/>
<dbReference type="OrthoDB" id="6779347at2759"/>
<dbReference type="KEGG" id="gtt:GUITHDRAFT_114208"/>
<feature type="transmembrane region" description="Helical" evidence="1">
    <location>
        <begin position="500"/>
        <end position="518"/>
    </location>
</feature>
<feature type="transmembrane region" description="Helical" evidence="1">
    <location>
        <begin position="64"/>
        <end position="84"/>
    </location>
</feature>
<name>L1IUC0_GUITC</name>
<reference evidence="4" key="2">
    <citation type="submission" date="2012-11" db="EMBL/GenBank/DDBJ databases">
        <authorList>
            <person name="Kuo A."/>
            <person name="Curtis B.A."/>
            <person name="Tanifuji G."/>
            <person name="Burki F."/>
            <person name="Gruber A."/>
            <person name="Irimia M."/>
            <person name="Maruyama S."/>
            <person name="Arias M.C."/>
            <person name="Ball S.G."/>
            <person name="Gile G.H."/>
            <person name="Hirakawa Y."/>
            <person name="Hopkins J.F."/>
            <person name="Rensing S.A."/>
            <person name="Schmutz J."/>
            <person name="Symeonidi A."/>
            <person name="Elias M."/>
            <person name="Eveleigh R.J."/>
            <person name="Herman E.K."/>
            <person name="Klute M.J."/>
            <person name="Nakayama T."/>
            <person name="Obornik M."/>
            <person name="Reyes-Prieto A."/>
            <person name="Armbrust E.V."/>
            <person name="Aves S.J."/>
            <person name="Beiko R.G."/>
            <person name="Coutinho P."/>
            <person name="Dacks J.B."/>
            <person name="Durnford D.G."/>
            <person name="Fast N.M."/>
            <person name="Green B.R."/>
            <person name="Grisdale C."/>
            <person name="Hempe F."/>
            <person name="Henrissat B."/>
            <person name="Hoppner M.P."/>
            <person name="Ishida K.-I."/>
            <person name="Kim E."/>
            <person name="Koreny L."/>
            <person name="Kroth P.G."/>
            <person name="Liu Y."/>
            <person name="Malik S.-B."/>
            <person name="Maier U.G."/>
            <person name="McRose D."/>
            <person name="Mock T."/>
            <person name="Neilson J.A."/>
            <person name="Onodera N.T."/>
            <person name="Poole A.M."/>
            <person name="Pritham E.J."/>
            <person name="Richards T.A."/>
            <person name="Rocap G."/>
            <person name="Roy S.W."/>
            <person name="Sarai C."/>
            <person name="Schaack S."/>
            <person name="Shirato S."/>
            <person name="Slamovits C.H."/>
            <person name="Spencer D.F."/>
            <person name="Suzuki S."/>
            <person name="Worden A.Z."/>
            <person name="Zauner S."/>
            <person name="Barry K."/>
            <person name="Bell C."/>
            <person name="Bharti A.K."/>
            <person name="Crow J.A."/>
            <person name="Grimwood J."/>
            <person name="Kramer R."/>
            <person name="Lindquist E."/>
            <person name="Lucas S."/>
            <person name="Salamov A."/>
            <person name="McFadden G.I."/>
            <person name="Lane C.E."/>
            <person name="Keeling P.J."/>
            <person name="Gray M.W."/>
            <person name="Grigoriev I.V."/>
            <person name="Archibald J.M."/>
        </authorList>
    </citation>
    <scope>NUCLEOTIDE SEQUENCE</scope>
    <source>
        <strain evidence="4">CCMP2712</strain>
    </source>
</reference>
<dbReference type="PANTHER" id="PTHR21650:SF4">
    <property type="entry name" value="MEMBRALIN"/>
    <property type="match status" value="1"/>
</dbReference>
<dbReference type="HOGENOM" id="CLU_474472_0_0_1"/>
<dbReference type="RefSeq" id="XP_005826692.1">
    <property type="nucleotide sequence ID" value="XM_005826635.1"/>
</dbReference>
<dbReference type="PaxDb" id="55529-EKX39712"/>
<evidence type="ECO:0000313" key="4">
    <source>
        <dbReference type="Proteomes" id="UP000011087"/>
    </source>
</evidence>
<evidence type="ECO:0000313" key="3">
    <source>
        <dbReference type="EnsemblProtists" id="EKX39712"/>
    </source>
</evidence>
<gene>
    <name evidence="2" type="ORF">GUITHDRAFT_114208</name>
</gene>
<dbReference type="GO" id="GO:0034976">
    <property type="term" value="P:response to endoplasmic reticulum stress"/>
    <property type="evidence" value="ECO:0007669"/>
    <property type="project" value="TreeGrafter"/>
</dbReference>